<name>A0ABX3AH50_9FIRM</name>
<dbReference type="Proteomes" id="UP000094869">
    <property type="component" value="Unassembled WGS sequence"/>
</dbReference>
<reference evidence="2 3" key="1">
    <citation type="submission" date="2016-08" db="EMBL/GenBank/DDBJ databases">
        <title>Characterization of Isolates of Eisenbergiella tayi Derived from Blood Cultures, Using Whole Genome Sequencing.</title>
        <authorList>
            <person name="Bernier A.-M."/>
            <person name="Burdz T."/>
            <person name="Wiebe D."/>
            <person name="Bernard K."/>
        </authorList>
    </citation>
    <scope>NUCLEOTIDE SEQUENCE [LARGE SCALE GENOMIC DNA]</scope>
    <source>
        <strain evidence="2 3">NML120146</strain>
    </source>
</reference>
<organism evidence="2 3">
    <name type="scientific">Eisenbergiella tayi</name>
    <dbReference type="NCBI Taxonomy" id="1432052"/>
    <lineage>
        <taxon>Bacteria</taxon>
        <taxon>Bacillati</taxon>
        <taxon>Bacillota</taxon>
        <taxon>Clostridia</taxon>
        <taxon>Lachnospirales</taxon>
        <taxon>Lachnospiraceae</taxon>
        <taxon>Eisenbergiella</taxon>
    </lineage>
</organism>
<feature type="region of interest" description="Disordered" evidence="1">
    <location>
        <begin position="34"/>
        <end position="183"/>
    </location>
</feature>
<dbReference type="InterPro" id="IPR046680">
    <property type="entry name" value="DUF6550"/>
</dbReference>
<protein>
    <submittedName>
        <fullName evidence="2">Uncharacterized protein</fullName>
    </submittedName>
</protein>
<dbReference type="RefSeq" id="WP_069410231.1">
    <property type="nucleotide sequence ID" value="NZ_DAWDRA010000034.1"/>
</dbReference>
<gene>
    <name evidence="2" type="ORF">BEI63_12825</name>
</gene>
<proteinExistence type="predicted"/>
<keyword evidence="3" id="KW-1185">Reference proteome</keyword>
<dbReference type="Pfam" id="PF20187">
    <property type="entry name" value="DUF6550"/>
    <property type="match status" value="1"/>
</dbReference>
<feature type="compositionally biased region" description="Low complexity" evidence="1">
    <location>
        <begin position="48"/>
        <end position="61"/>
    </location>
</feature>
<evidence type="ECO:0000256" key="1">
    <source>
        <dbReference type="SAM" id="MobiDB-lite"/>
    </source>
</evidence>
<evidence type="ECO:0000313" key="3">
    <source>
        <dbReference type="Proteomes" id="UP000094869"/>
    </source>
</evidence>
<evidence type="ECO:0000313" key="2">
    <source>
        <dbReference type="EMBL" id="ODR57044.1"/>
    </source>
</evidence>
<feature type="compositionally biased region" description="Basic and acidic residues" evidence="1">
    <location>
        <begin position="104"/>
        <end position="124"/>
    </location>
</feature>
<sequence length="183" mass="19330">MKWTEKKKRYLAVGGGAVICVLLLAAIGLQFSKKPAGEDKMPEESQVETEVVVEPSEAAATEESRETEMVIQPNTAEDNTDQPVDSRPAQTDQTEQSIQPEVTKPAEPEDAVKTDPTKKPDGTKVETPAATEVQDSNTPPADNGAENSGGGLPGFDNVPDGGANQVINGQSDGDINKQVGIMD</sequence>
<accession>A0ABX3AH50</accession>
<feature type="compositionally biased region" description="Polar residues" evidence="1">
    <location>
        <begin position="72"/>
        <end position="100"/>
    </location>
</feature>
<dbReference type="EMBL" id="MEHD01000022">
    <property type="protein sequence ID" value="ODR57044.1"/>
    <property type="molecule type" value="Genomic_DNA"/>
</dbReference>
<comment type="caution">
    <text evidence="2">The sequence shown here is derived from an EMBL/GenBank/DDBJ whole genome shotgun (WGS) entry which is preliminary data.</text>
</comment>